<keyword evidence="2" id="KW-0812">Transmembrane</keyword>
<dbReference type="EMBL" id="CAFBPN010000071">
    <property type="protein sequence ID" value="CAB5026082.1"/>
    <property type="molecule type" value="Genomic_DNA"/>
</dbReference>
<dbReference type="PROSITE" id="PS51257">
    <property type="entry name" value="PROKAR_LIPOPROTEIN"/>
    <property type="match status" value="1"/>
</dbReference>
<dbReference type="PANTHER" id="PTHR33392:SF6">
    <property type="entry name" value="POLYISOPRENYL-TEICHOIC ACID--PEPTIDOGLYCAN TEICHOIC ACID TRANSFERASE TAGU"/>
    <property type="match status" value="1"/>
</dbReference>
<gene>
    <name evidence="4" type="ORF">UFOPK4098_01155</name>
    <name evidence="5" type="ORF">UFOPK4347_01125</name>
</gene>
<dbReference type="Gene3D" id="3.40.630.190">
    <property type="entry name" value="LCP protein"/>
    <property type="match status" value="1"/>
</dbReference>
<feature type="compositionally biased region" description="Low complexity" evidence="1">
    <location>
        <begin position="400"/>
        <end position="421"/>
    </location>
</feature>
<feature type="transmembrane region" description="Helical" evidence="2">
    <location>
        <begin position="20"/>
        <end position="42"/>
    </location>
</feature>
<proteinExistence type="predicted"/>
<evidence type="ECO:0000256" key="1">
    <source>
        <dbReference type="SAM" id="MobiDB-lite"/>
    </source>
</evidence>
<sequence length="444" mass="48602">MARTKTTRPKRFHHSWPQRLVFGLNLAVALGCVAGGGALVYANQQLSNRKLVTISSNPQNTQTDSGDDLNNLPEGDLSVKNFLITGRDNNACANPNSSSADELKNRPNYAGLTDSIMLIRVDPKNNQAAVLSFPRDLYVKIANSDHRNRINTAYRPKDPNRLIDTIRSNFNIGVDHYVSIDFCAFKSIVDAVGGVRIPFEYPTRDRATGFLVKSAGCAKLNGDRALQYVRSRHYFYFDSKKNKWVQDPSSDWGRIARQQDFIRRILRSALDKGIGNPSVANQLLSAGLKNLITDDQLSPISLLQLARAMRNVTEDNVHTYTVEGFGKAIGGQSVIEPNLKSDSMLQILSIFQGSAEITEVTSQTIATETSVGTKVLPTTTLFAPTTTSSTVPGKSVSKMSANATPRAAATTTTPPSSPTQTTVLNQEVVQQRFSITPPNDPNCR</sequence>
<evidence type="ECO:0000256" key="2">
    <source>
        <dbReference type="SAM" id="Phobius"/>
    </source>
</evidence>
<protein>
    <submittedName>
        <fullName evidence="4">Unannotated protein</fullName>
    </submittedName>
</protein>
<reference evidence="4" key="1">
    <citation type="submission" date="2020-05" db="EMBL/GenBank/DDBJ databases">
        <authorList>
            <person name="Chiriac C."/>
            <person name="Salcher M."/>
            <person name="Ghai R."/>
            <person name="Kavagutti S V."/>
        </authorList>
    </citation>
    <scope>NUCLEOTIDE SEQUENCE</scope>
</reference>
<keyword evidence="2" id="KW-1133">Transmembrane helix</keyword>
<dbReference type="AlphaFoldDB" id="A0A6J7RBB0"/>
<dbReference type="NCBIfam" id="TIGR00350">
    <property type="entry name" value="lytR_cpsA_psr"/>
    <property type="match status" value="1"/>
</dbReference>
<dbReference type="Pfam" id="PF03816">
    <property type="entry name" value="LytR_cpsA_psr"/>
    <property type="match status" value="1"/>
</dbReference>
<accession>A0A6J7RBB0</accession>
<evidence type="ECO:0000313" key="4">
    <source>
        <dbReference type="EMBL" id="CAB5026082.1"/>
    </source>
</evidence>
<feature type="region of interest" description="Disordered" evidence="1">
    <location>
        <begin position="384"/>
        <end position="421"/>
    </location>
</feature>
<dbReference type="PANTHER" id="PTHR33392">
    <property type="entry name" value="POLYISOPRENYL-TEICHOIC ACID--PEPTIDOGLYCAN TEICHOIC ACID TRANSFERASE TAGU"/>
    <property type="match status" value="1"/>
</dbReference>
<dbReference type="EMBL" id="CAFBQU010000029">
    <property type="protein sequence ID" value="CAB5066226.1"/>
    <property type="molecule type" value="Genomic_DNA"/>
</dbReference>
<evidence type="ECO:0000313" key="5">
    <source>
        <dbReference type="EMBL" id="CAB5066226.1"/>
    </source>
</evidence>
<dbReference type="InterPro" id="IPR004474">
    <property type="entry name" value="LytR_CpsA_psr"/>
</dbReference>
<organism evidence="4">
    <name type="scientific">freshwater metagenome</name>
    <dbReference type="NCBI Taxonomy" id="449393"/>
    <lineage>
        <taxon>unclassified sequences</taxon>
        <taxon>metagenomes</taxon>
        <taxon>ecological metagenomes</taxon>
    </lineage>
</organism>
<keyword evidence="2" id="KW-0472">Membrane</keyword>
<evidence type="ECO:0000259" key="3">
    <source>
        <dbReference type="Pfam" id="PF03816"/>
    </source>
</evidence>
<feature type="domain" description="Cell envelope-related transcriptional attenuator" evidence="3">
    <location>
        <begin position="113"/>
        <end position="269"/>
    </location>
</feature>
<dbReference type="InterPro" id="IPR050922">
    <property type="entry name" value="LytR/CpsA/Psr_CW_biosynth"/>
</dbReference>
<name>A0A6J7RBB0_9ZZZZ</name>